<dbReference type="GO" id="GO:0003677">
    <property type="term" value="F:DNA binding"/>
    <property type="evidence" value="ECO:0007669"/>
    <property type="project" value="UniProtKB-KW"/>
</dbReference>
<dbReference type="InterPro" id="IPR016032">
    <property type="entry name" value="Sig_transdc_resp-reg_C-effctor"/>
</dbReference>
<dbReference type="eggNOG" id="COG2197">
    <property type="taxonomic scope" value="Bacteria"/>
</dbReference>
<dbReference type="AlphaFoldDB" id="D0WGW2"/>
<dbReference type="PANTHER" id="PTHR44688">
    <property type="entry name" value="DNA-BINDING TRANSCRIPTIONAL ACTIVATOR DEVR_DOSR"/>
    <property type="match status" value="1"/>
</dbReference>
<dbReference type="InterPro" id="IPR036388">
    <property type="entry name" value="WH-like_DNA-bd_sf"/>
</dbReference>
<dbReference type="RefSeq" id="WP_006362324.1">
    <property type="nucleotide sequence ID" value="NZ_GG700630.1"/>
</dbReference>
<evidence type="ECO:0000256" key="1">
    <source>
        <dbReference type="ARBA" id="ARBA00023015"/>
    </source>
</evidence>
<dbReference type="PRINTS" id="PR00038">
    <property type="entry name" value="HTHLUXR"/>
</dbReference>
<name>D0WGW2_SLAES</name>
<dbReference type="HOGENOM" id="CLU_000445_103_8_11"/>
<keyword evidence="3" id="KW-0804">Transcription</keyword>
<evidence type="ECO:0000313" key="6">
    <source>
        <dbReference type="Proteomes" id="UP000006001"/>
    </source>
</evidence>
<dbReference type="CDD" id="cd06170">
    <property type="entry name" value="LuxR_C_like"/>
    <property type="match status" value="1"/>
</dbReference>
<feature type="domain" description="HTH luxR-type" evidence="4">
    <location>
        <begin position="15"/>
        <end position="80"/>
    </location>
</feature>
<keyword evidence="6" id="KW-1185">Reference proteome</keyword>
<dbReference type="STRING" id="649764.HMPREF0762_01067"/>
<dbReference type="Gene3D" id="1.10.10.10">
    <property type="entry name" value="Winged helix-like DNA-binding domain superfamily/Winged helix DNA-binding domain"/>
    <property type="match status" value="1"/>
</dbReference>
<accession>D0WGW2</accession>
<dbReference type="Proteomes" id="UP000006001">
    <property type="component" value="Unassembled WGS sequence"/>
</dbReference>
<evidence type="ECO:0000256" key="3">
    <source>
        <dbReference type="ARBA" id="ARBA00023163"/>
    </source>
</evidence>
<dbReference type="GeneID" id="85008460"/>
<dbReference type="GO" id="GO:0006355">
    <property type="term" value="P:regulation of DNA-templated transcription"/>
    <property type="evidence" value="ECO:0007669"/>
    <property type="project" value="InterPro"/>
</dbReference>
<dbReference type="EMBL" id="ACUX02000006">
    <property type="protein sequence ID" value="EEZ61725.1"/>
    <property type="molecule type" value="Genomic_DNA"/>
</dbReference>
<organism evidence="5 6">
    <name type="scientific">Slackia exigua (strain ATCC 700122 / DSM 15923 / CIP 105133 / JCM 11022 / KCTC 5966 / S-7)</name>
    <dbReference type="NCBI Taxonomy" id="649764"/>
    <lineage>
        <taxon>Bacteria</taxon>
        <taxon>Bacillati</taxon>
        <taxon>Actinomycetota</taxon>
        <taxon>Coriobacteriia</taxon>
        <taxon>Eggerthellales</taxon>
        <taxon>Eggerthellaceae</taxon>
        <taxon>Slackia</taxon>
    </lineage>
</organism>
<dbReference type="SUPFAM" id="SSF46894">
    <property type="entry name" value="C-terminal effector domain of the bipartite response regulators"/>
    <property type="match status" value="1"/>
</dbReference>
<dbReference type="SMART" id="SM00421">
    <property type="entry name" value="HTH_LUXR"/>
    <property type="match status" value="1"/>
</dbReference>
<gene>
    <name evidence="5" type="ORF">HMPREF0762_01067</name>
</gene>
<keyword evidence="1" id="KW-0805">Transcription regulation</keyword>
<proteinExistence type="predicted"/>
<dbReference type="PROSITE" id="PS50043">
    <property type="entry name" value="HTH_LUXR_2"/>
    <property type="match status" value="1"/>
</dbReference>
<comment type="caution">
    <text evidence="5">The sequence shown here is derived from an EMBL/GenBank/DDBJ whole genome shotgun (WGS) entry which is preliminary data.</text>
</comment>
<evidence type="ECO:0000313" key="5">
    <source>
        <dbReference type="EMBL" id="EEZ61725.1"/>
    </source>
</evidence>
<dbReference type="Pfam" id="PF00196">
    <property type="entry name" value="GerE"/>
    <property type="match status" value="1"/>
</dbReference>
<protein>
    <submittedName>
        <fullName evidence="5">Transcriptional regulator, LuxR family</fullName>
    </submittedName>
</protein>
<sequence>MQKDRAFVAQDLIEGLAKEHGLTPRETEVFSLLARGRNGRVIQDELVISYNTVKTHVGHIYDKFGIHNHQELLAYIDERRASQGALPSDV</sequence>
<keyword evidence="2" id="KW-0238">DNA-binding</keyword>
<evidence type="ECO:0000256" key="2">
    <source>
        <dbReference type="ARBA" id="ARBA00023125"/>
    </source>
</evidence>
<reference evidence="5" key="1">
    <citation type="submission" date="2009-10" db="EMBL/GenBank/DDBJ databases">
        <authorList>
            <person name="Weinstock G."/>
            <person name="Sodergren E."/>
            <person name="Clifton S."/>
            <person name="Fulton L."/>
            <person name="Fulton B."/>
            <person name="Courtney L."/>
            <person name="Fronick C."/>
            <person name="Harrison M."/>
            <person name="Strong C."/>
            <person name="Farmer C."/>
            <person name="Delahaunty K."/>
            <person name="Markovic C."/>
            <person name="Hall O."/>
            <person name="Minx P."/>
            <person name="Tomlinson C."/>
            <person name="Mitreva M."/>
            <person name="Nelson J."/>
            <person name="Hou S."/>
            <person name="Wollam A."/>
            <person name="Pepin K.H."/>
            <person name="Johnson M."/>
            <person name="Bhonagiri V."/>
            <person name="Nash W.E."/>
            <person name="Warren W."/>
            <person name="Chinwalla A."/>
            <person name="Mardis E.R."/>
            <person name="Wilson R.K."/>
        </authorList>
    </citation>
    <scope>NUCLEOTIDE SEQUENCE [LARGE SCALE GENOMIC DNA]</scope>
    <source>
        <strain evidence="5">ATCC 700122</strain>
    </source>
</reference>
<dbReference type="PANTHER" id="PTHR44688:SF16">
    <property type="entry name" value="DNA-BINDING TRANSCRIPTIONAL ACTIVATOR DEVR_DOSR"/>
    <property type="match status" value="1"/>
</dbReference>
<dbReference type="InterPro" id="IPR000792">
    <property type="entry name" value="Tscrpt_reg_LuxR_C"/>
</dbReference>
<evidence type="ECO:0000259" key="4">
    <source>
        <dbReference type="PROSITE" id="PS50043"/>
    </source>
</evidence>